<dbReference type="GO" id="GO:0008270">
    <property type="term" value="F:zinc ion binding"/>
    <property type="evidence" value="ECO:0007669"/>
    <property type="project" value="UniProtKB-KW"/>
</dbReference>
<organism evidence="12 13">
    <name type="scientific">Intoshia linei</name>
    <dbReference type="NCBI Taxonomy" id="1819745"/>
    <lineage>
        <taxon>Eukaryota</taxon>
        <taxon>Metazoa</taxon>
        <taxon>Spiralia</taxon>
        <taxon>Lophotrochozoa</taxon>
        <taxon>Mesozoa</taxon>
        <taxon>Orthonectida</taxon>
        <taxon>Rhopaluridae</taxon>
        <taxon>Intoshia</taxon>
    </lineage>
</organism>
<dbReference type="GO" id="GO:0032502">
    <property type="term" value="P:developmental process"/>
    <property type="evidence" value="ECO:0007669"/>
    <property type="project" value="UniProtKB-ARBA"/>
</dbReference>
<keyword evidence="8 12" id="KW-0675">Receptor</keyword>
<evidence type="ECO:0000313" key="12">
    <source>
        <dbReference type="EMBL" id="OAF70077.1"/>
    </source>
</evidence>
<keyword evidence="5" id="KW-0805">Transcription regulation</keyword>
<feature type="domain" description="Nuclear receptor" evidence="10">
    <location>
        <begin position="34"/>
        <end position="111"/>
    </location>
</feature>
<evidence type="ECO:0000256" key="7">
    <source>
        <dbReference type="ARBA" id="ARBA00023163"/>
    </source>
</evidence>
<dbReference type="GO" id="GO:0006357">
    <property type="term" value="P:regulation of transcription by RNA polymerase II"/>
    <property type="evidence" value="ECO:0007669"/>
    <property type="project" value="UniProtKB-ARBA"/>
</dbReference>
<evidence type="ECO:0000256" key="3">
    <source>
        <dbReference type="ARBA" id="ARBA00022771"/>
    </source>
</evidence>
<feature type="domain" description="NR LBD" evidence="11">
    <location>
        <begin position="219"/>
        <end position="452"/>
    </location>
</feature>
<protein>
    <submittedName>
        <fullName evidence="12">Nuclear receptor subfamily 2 group E member 2</fullName>
    </submittedName>
</protein>
<dbReference type="PROSITE" id="PS51843">
    <property type="entry name" value="NR_LBD"/>
    <property type="match status" value="1"/>
</dbReference>
<dbReference type="InterPro" id="IPR013088">
    <property type="entry name" value="Znf_NHR/GATA"/>
</dbReference>
<dbReference type="Pfam" id="PF00104">
    <property type="entry name" value="Hormone_recep"/>
    <property type="match status" value="1"/>
</dbReference>
<dbReference type="PRINTS" id="PR00047">
    <property type="entry name" value="STROIDFINGER"/>
</dbReference>
<proteinExistence type="predicted"/>
<dbReference type="OrthoDB" id="10045640at2759"/>
<keyword evidence="7" id="KW-0804">Transcription</keyword>
<evidence type="ECO:0000256" key="4">
    <source>
        <dbReference type="ARBA" id="ARBA00022833"/>
    </source>
</evidence>
<dbReference type="InterPro" id="IPR000536">
    <property type="entry name" value="Nucl_hrmn_rcpt_lig-bd"/>
</dbReference>
<dbReference type="GO" id="GO:0005634">
    <property type="term" value="C:nucleus"/>
    <property type="evidence" value="ECO:0007669"/>
    <property type="project" value="UniProtKB-SubCell"/>
</dbReference>
<reference evidence="12 13" key="1">
    <citation type="submission" date="2016-04" db="EMBL/GenBank/DDBJ databases">
        <title>The genome of Intoshia linei affirms orthonectids as highly simplified spiralians.</title>
        <authorList>
            <person name="Mikhailov K.V."/>
            <person name="Slusarev G.S."/>
            <person name="Nikitin M.A."/>
            <person name="Logacheva M.D."/>
            <person name="Penin A."/>
            <person name="Aleoshin V."/>
            <person name="Panchin Y.V."/>
        </authorList>
    </citation>
    <scope>NUCLEOTIDE SEQUENCE [LARGE SCALE GENOMIC DNA]</scope>
    <source>
        <strain evidence="12">Intl2013</strain>
        <tissue evidence="12">Whole animal</tissue>
    </source>
</reference>
<evidence type="ECO:0000256" key="8">
    <source>
        <dbReference type="ARBA" id="ARBA00023170"/>
    </source>
</evidence>
<evidence type="ECO:0000256" key="9">
    <source>
        <dbReference type="ARBA" id="ARBA00023242"/>
    </source>
</evidence>
<evidence type="ECO:0000256" key="6">
    <source>
        <dbReference type="ARBA" id="ARBA00023125"/>
    </source>
</evidence>
<comment type="subcellular location">
    <subcellularLocation>
        <location evidence="1">Nucleus</location>
    </subcellularLocation>
</comment>
<dbReference type="SMART" id="SM00399">
    <property type="entry name" value="ZnF_C4"/>
    <property type="match status" value="1"/>
</dbReference>
<sequence>MSNIMNGASSSESSIQSSKNLEGNCNFVGRILLDIPCKVCSDNSSGKHYGIYACDGCAGFFKRSIRHNRQYICKIRGGELCPIDKIHRNQCRACRLDKCIRKGMNREAVQHERGPRSSTIRKQVALYLQDTHQTYLSRTKLKKNEKKFTSIQLFNPPKKPINQNVDSINDYMNQLYYNSMILNSIQNKIKVEKDENNYNKKTSPNCLEEKEAPFLPSYIKRKKNDVIKKFENKIFKNYQVPQISPKPKHPSQLISIYEISSRIMVNIIHRLQNLTSFQSLCEYSKNIILKDTWAELFVLGAAQINLQSILAQDVYQNLIKDEFDGNLKNTQKFLEICERFSRLNIDADEYSLIVNMILYKKNLKKESNMDKMEQEKICHYLDESQYKLFNYITKKEYNYNNMRFGNFVNLISEIKLNDSVNQLENTIKLLFFKNVVGDVDLSALFIKIFHSNITI</sequence>
<keyword evidence="4" id="KW-0862">Zinc</keyword>
<dbReference type="EMBL" id="LWCA01000190">
    <property type="protein sequence ID" value="OAF70077.1"/>
    <property type="molecule type" value="Genomic_DNA"/>
</dbReference>
<dbReference type="Proteomes" id="UP000078046">
    <property type="component" value="Unassembled WGS sequence"/>
</dbReference>
<dbReference type="InterPro" id="IPR001723">
    <property type="entry name" value="Nuclear_hrmn_rcpt"/>
</dbReference>
<gene>
    <name evidence="12" type="ORF">A3Q56_02166</name>
</gene>
<dbReference type="PROSITE" id="PS00031">
    <property type="entry name" value="NUCLEAR_REC_DBD_1"/>
    <property type="match status" value="1"/>
</dbReference>
<evidence type="ECO:0000259" key="11">
    <source>
        <dbReference type="PROSITE" id="PS51843"/>
    </source>
</evidence>
<comment type="caution">
    <text evidence="12">The sequence shown here is derived from an EMBL/GenBank/DDBJ whole genome shotgun (WGS) entry which is preliminary data.</text>
</comment>
<keyword evidence="2" id="KW-0479">Metal-binding</keyword>
<evidence type="ECO:0000256" key="2">
    <source>
        <dbReference type="ARBA" id="ARBA00022723"/>
    </source>
</evidence>
<keyword evidence="6" id="KW-0238">DNA-binding</keyword>
<dbReference type="SUPFAM" id="SSF57716">
    <property type="entry name" value="Glucocorticoid receptor-like (DNA-binding domain)"/>
    <property type="match status" value="1"/>
</dbReference>
<dbReference type="GO" id="GO:0003700">
    <property type="term" value="F:DNA-binding transcription factor activity"/>
    <property type="evidence" value="ECO:0007669"/>
    <property type="project" value="InterPro"/>
</dbReference>
<dbReference type="Gene3D" id="1.10.565.10">
    <property type="entry name" value="Retinoid X Receptor"/>
    <property type="match status" value="1"/>
</dbReference>
<dbReference type="GO" id="GO:0043565">
    <property type="term" value="F:sequence-specific DNA binding"/>
    <property type="evidence" value="ECO:0007669"/>
    <property type="project" value="InterPro"/>
</dbReference>
<accession>A0A177B705</accession>
<dbReference type="InterPro" id="IPR050274">
    <property type="entry name" value="Nuclear_hormone_rcpt_NR2"/>
</dbReference>
<evidence type="ECO:0000313" key="13">
    <source>
        <dbReference type="Proteomes" id="UP000078046"/>
    </source>
</evidence>
<dbReference type="AlphaFoldDB" id="A0A177B705"/>
<dbReference type="Pfam" id="PF00105">
    <property type="entry name" value="zf-C4"/>
    <property type="match status" value="1"/>
</dbReference>
<dbReference type="SUPFAM" id="SSF48508">
    <property type="entry name" value="Nuclear receptor ligand-binding domain"/>
    <property type="match status" value="1"/>
</dbReference>
<keyword evidence="9" id="KW-0539">Nucleus</keyword>
<dbReference type="PRINTS" id="PR00398">
    <property type="entry name" value="STRDHORMONER"/>
</dbReference>
<dbReference type="InterPro" id="IPR001628">
    <property type="entry name" value="Znf_hrmn_rcpt"/>
</dbReference>
<dbReference type="PROSITE" id="PS51030">
    <property type="entry name" value="NUCLEAR_REC_DBD_2"/>
    <property type="match status" value="1"/>
</dbReference>
<keyword evidence="3" id="KW-0863">Zinc-finger</keyword>
<dbReference type="PANTHER" id="PTHR24083">
    <property type="entry name" value="NUCLEAR HORMONE RECEPTOR"/>
    <property type="match status" value="1"/>
</dbReference>
<evidence type="ECO:0000256" key="1">
    <source>
        <dbReference type="ARBA" id="ARBA00004123"/>
    </source>
</evidence>
<dbReference type="InterPro" id="IPR035500">
    <property type="entry name" value="NHR-like_dom_sf"/>
</dbReference>
<evidence type="ECO:0000259" key="10">
    <source>
        <dbReference type="PROSITE" id="PS51030"/>
    </source>
</evidence>
<name>A0A177B705_9BILA</name>
<dbReference type="FunFam" id="3.30.50.10:FF:000019">
    <property type="entry name" value="Nuclear receptor subfamily 2 group E member"/>
    <property type="match status" value="1"/>
</dbReference>
<keyword evidence="13" id="KW-1185">Reference proteome</keyword>
<evidence type="ECO:0000256" key="5">
    <source>
        <dbReference type="ARBA" id="ARBA00023015"/>
    </source>
</evidence>
<dbReference type="Gene3D" id="3.30.50.10">
    <property type="entry name" value="Erythroid Transcription Factor GATA-1, subunit A"/>
    <property type="match status" value="1"/>
</dbReference>